<evidence type="ECO:0000313" key="1">
    <source>
        <dbReference type="EMBL" id="QTC92853.1"/>
    </source>
</evidence>
<dbReference type="AlphaFoldDB" id="A0A975C2V2"/>
<dbReference type="Proteomes" id="UP000663918">
    <property type="component" value="Chromosome"/>
</dbReference>
<proteinExistence type="predicted"/>
<keyword evidence="2" id="KW-1185">Reference proteome</keyword>
<protein>
    <submittedName>
        <fullName evidence="1">Uncharacterized protein</fullName>
    </submittedName>
</protein>
<organism evidence="1 2">
    <name type="scientific">Brevundimonas goettingensis</name>
    <dbReference type="NCBI Taxonomy" id="2774190"/>
    <lineage>
        <taxon>Bacteria</taxon>
        <taxon>Pseudomonadati</taxon>
        <taxon>Pseudomonadota</taxon>
        <taxon>Alphaproteobacteria</taxon>
        <taxon>Caulobacterales</taxon>
        <taxon>Caulobacteraceae</taxon>
        <taxon>Brevundimonas</taxon>
    </lineage>
</organism>
<evidence type="ECO:0000313" key="2">
    <source>
        <dbReference type="Proteomes" id="UP000663918"/>
    </source>
</evidence>
<reference evidence="1" key="1">
    <citation type="submission" date="2020-09" db="EMBL/GenBank/DDBJ databases">
        <title>Brevundimonas sp. LVF2 isolated from a puddle in Goettingen, Germany.</title>
        <authorList>
            <person name="Friedrich I."/>
            <person name="Klassen A."/>
            <person name="Hannes N."/>
            <person name="Schneider D."/>
            <person name="Hertel R."/>
            <person name="Daniel R."/>
        </authorList>
    </citation>
    <scope>NUCLEOTIDE SEQUENCE</scope>
    <source>
        <strain evidence="1">LVF2</strain>
    </source>
</reference>
<gene>
    <name evidence="1" type="ORF">IFJ75_08425</name>
</gene>
<dbReference type="EMBL" id="CP062222">
    <property type="protein sequence ID" value="QTC92853.1"/>
    <property type="molecule type" value="Genomic_DNA"/>
</dbReference>
<dbReference type="KEGG" id="bgoe:IFJ75_08425"/>
<accession>A0A975C2V2</accession>
<sequence>MLSRAELTAFVVALRMLVDETSPDRLPPATTPFDVAAEIAALRVFCEDHLAVASNAQLIALRDGSSPNMPENATKAEKDLARRVTRAERRIFNGILIRRGAEPAPALSPPVDLEADAMAIRLTLLLLLRNVSDKAVIEANRIAFAKWTAMGEAGVPETDPERLALDYQLLFYRTFMDASGVTDRFVANLQTGTMN</sequence>
<dbReference type="RefSeq" id="WP_207932133.1">
    <property type="nucleotide sequence ID" value="NZ_CP062222.1"/>
</dbReference>
<name>A0A975C2V2_9CAUL</name>